<dbReference type="PANTHER" id="PTHR19282:SF456">
    <property type="entry name" value="CD63 MOLECULE"/>
    <property type="match status" value="1"/>
</dbReference>
<feature type="transmembrane region" description="Helical" evidence="7">
    <location>
        <begin position="54"/>
        <end position="76"/>
    </location>
</feature>
<proteinExistence type="inferred from homology"/>
<protein>
    <recommendedName>
        <fullName evidence="7">Tetraspanin</fullName>
    </recommendedName>
</protein>
<dbReference type="GO" id="GO:0005886">
    <property type="term" value="C:plasma membrane"/>
    <property type="evidence" value="ECO:0007669"/>
    <property type="project" value="TreeGrafter"/>
</dbReference>
<keyword evidence="9" id="KW-1185">Reference proteome</keyword>
<evidence type="ECO:0000256" key="3">
    <source>
        <dbReference type="ARBA" id="ARBA00022692"/>
    </source>
</evidence>
<accession>A0A3M6THU8</accession>
<evidence type="ECO:0000256" key="2">
    <source>
        <dbReference type="ARBA" id="ARBA00006840"/>
    </source>
</evidence>
<dbReference type="InterPro" id="IPR008952">
    <property type="entry name" value="Tetraspanin_EC2_sf"/>
</dbReference>
<dbReference type="EMBL" id="RCHS01003537">
    <property type="protein sequence ID" value="RMX41002.1"/>
    <property type="molecule type" value="Genomic_DNA"/>
</dbReference>
<dbReference type="STRING" id="46731.A0A3M6THU8"/>
<comment type="subcellular location">
    <subcellularLocation>
        <location evidence="1 7">Membrane</location>
        <topology evidence="1 7">Multi-pass membrane protein</topology>
    </subcellularLocation>
</comment>
<comment type="similarity">
    <text evidence="2 7">Belongs to the tetraspanin (TM4SF) family.</text>
</comment>
<evidence type="ECO:0000256" key="4">
    <source>
        <dbReference type="ARBA" id="ARBA00022989"/>
    </source>
</evidence>
<keyword evidence="5 7" id="KW-0472">Membrane</keyword>
<reference evidence="8 9" key="1">
    <citation type="journal article" date="2018" name="Sci. Rep.">
        <title>Comparative analysis of the Pocillopora damicornis genome highlights role of immune system in coral evolution.</title>
        <authorList>
            <person name="Cunning R."/>
            <person name="Bay R.A."/>
            <person name="Gillette P."/>
            <person name="Baker A.C."/>
            <person name="Traylor-Knowles N."/>
        </authorList>
    </citation>
    <scope>NUCLEOTIDE SEQUENCE [LARGE SCALE GENOMIC DNA]</scope>
    <source>
        <strain evidence="8">RSMAS</strain>
        <tissue evidence="8">Whole animal</tissue>
    </source>
</reference>
<evidence type="ECO:0000313" key="8">
    <source>
        <dbReference type="EMBL" id="RMX41002.1"/>
    </source>
</evidence>
<keyword evidence="6" id="KW-1015">Disulfide bond</keyword>
<dbReference type="CDD" id="cd03127">
    <property type="entry name" value="tetraspanin_LEL"/>
    <property type="match status" value="1"/>
</dbReference>
<dbReference type="Pfam" id="PF00335">
    <property type="entry name" value="Tetraspanin"/>
    <property type="match status" value="1"/>
</dbReference>
<organism evidence="8 9">
    <name type="scientific">Pocillopora damicornis</name>
    <name type="common">Cauliflower coral</name>
    <name type="synonym">Millepora damicornis</name>
    <dbReference type="NCBI Taxonomy" id="46731"/>
    <lineage>
        <taxon>Eukaryota</taxon>
        <taxon>Metazoa</taxon>
        <taxon>Cnidaria</taxon>
        <taxon>Anthozoa</taxon>
        <taxon>Hexacorallia</taxon>
        <taxon>Scleractinia</taxon>
        <taxon>Astrocoeniina</taxon>
        <taxon>Pocilloporidae</taxon>
        <taxon>Pocillopora</taxon>
    </lineage>
</organism>
<name>A0A3M6THU8_POCDA</name>
<keyword evidence="3 7" id="KW-0812">Transmembrane</keyword>
<dbReference type="Gene3D" id="1.10.1450.10">
    <property type="entry name" value="Tetraspanin"/>
    <property type="match status" value="1"/>
</dbReference>
<comment type="caution">
    <text evidence="8">The sequence shown here is derived from an EMBL/GenBank/DDBJ whole genome shotgun (WGS) entry which is preliminary data.</text>
</comment>
<feature type="transmembrane region" description="Helical" evidence="7">
    <location>
        <begin position="12"/>
        <end position="34"/>
    </location>
</feature>
<dbReference type="SUPFAM" id="SSF48652">
    <property type="entry name" value="Tetraspanin"/>
    <property type="match status" value="1"/>
</dbReference>
<feature type="disulfide bond" evidence="6">
    <location>
        <begin position="147"/>
        <end position="169"/>
    </location>
</feature>
<gene>
    <name evidence="8" type="ORF">pdam_00011571</name>
</gene>
<dbReference type="PANTHER" id="PTHR19282">
    <property type="entry name" value="TETRASPANIN"/>
    <property type="match status" value="1"/>
</dbReference>
<feature type="transmembrane region" description="Helical" evidence="7">
    <location>
        <begin position="83"/>
        <end position="107"/>
    </location>
</feature>
<sequence>MAQGGMVLVKYLLFIFNFIFWISGICLIAVGAWIKAKYKDFIELSEGSSAATGAVFLIIIGVIVAIVGFLGCCGAWKENYCMVTTYAILLAIIFILEIAAGAVAYAYKGKLEDYTRKALDDGIDKYLDGEKDAMDAVDNIQKQFKCCGVDDYKNYLNASDDKKFPSSCCKNEKVCPHTVGDVKKLNSTELDDEIYTKGCLTQFEQFLREHILIVGGVGIGIAFVQLIGILFACCLMRSIKAEYEVVKGRVLLHFSLTYTCNNYVDSNVSTCMVQLGLIRGLMIQVNMPLTGEL</sequence>
<dbReference type="AlphaFoldDB" id="A0A3M6THU8"/>
<dbReference type="OrthoDB" id="10033535at2759"/>
<dbReference type="PRINTS" id="PR00259">
    <property type="entry name" value="TMFOUR"/>
</dbReference>
<evidence type="ECO:0000256" key="7">
    <source>
        <dbReference type="RuleBase" id="RU361218"/>
    </source>
</evidence>
<evidence type="ECO:0000313" key="9">
    <source>
        <dbReference type="Proteomes" id="UP000275408"/>
    </source>
</evidence>
<dbReference type="Proteomes" id="UP000275408">
    <property type="component" value="Unassembled WGS sequence"/>
</dbReference>
<dbReference type="InterPro" id="IPR018499">
    <property type="entry name" value="Tetraspanin/Peripherin"/>
</dbReference>
<evidence type="ECO:0000256" key="1">
    <source>
        <dbReference type="ARBA" id="ARBA00004141"/>
    </source>
</evidence>
<evidence type="ECO:0000256" key="5">
    <source>
        <dbReference type="ARBA" id="ARBA00023136"/>
    </source>
</evidence>
<keyword evidence="4 7" id="KW-1133">Transmembrane helix</keyword>
<evidence type="ECO:0000256" key="6">
    <source>
        <dbReference type="PIRSR" id="PIRSR002419-1"/>
    </source>
</evidence>
<dbReference type="PIRSF" id="PIRSF002419">
    <property type="entry name" value="Tetraspanin"/>
    <property type="match status" value="1"/>
</dbReference>
<dbReference type="InterPro" id="IPR000301">
    <property type="entry name" value="Tetraspanin_animals"/>
</dbReference>
<feature type="transmembrane region" description="Helical" evidence="7">
    <location>
        <begin position="211"/>
        <end position="235"/>
    </location>
</feature>